<keyword evidence="4" id="KW-1185">Reference proteome</keyword>
<dbReference type="Proteomes" id="UP000679126">
    <property type="component" value="Unassembled WGS sequence"/>
</dbReference>
<feature type="chain" id="PRO_5045522593" description="DUF5689 domain-containing protein" evidence="1">
    <location>
        <begin position="22"/>
        <end position="507"/>
    </location>
</feature>
<feature type="domain" description="DUF5689" evidence="2">
    <location>
        <begin position="34"/>
        <end position="139"/>
    </location>
</feature>
<evidence type="ECO:0000256" key="1">
    <source>
        <dbReference type="SAM" id="SignalP"/>
    </source>
</evidence>
<dbReference type="InterPro" id="IPR043744">
    <property type="entry name" value="DUF5689"/>
</dbReference>
<protein>
    <recommendedName>
        <fullName evidence="2">DUF5689 domain-containing protein</fullName>
    </recommendedName>
</protein>
<gene>
    <name evidence="3" type="ORF">J7I43_03605</name>
</gene>
<organism evidence="3 4">
    <name type="scientific">Chitinophaga chungangae</name>
    <dbReference type="NCBI Taxonomy" id="2821488"/>
    <lineage>
        <taxon>Bacteria</taxon>
        <taxon>Pseudomonadati</taxon>
        <taxon>Bacteroidota</taxon>
        <taxon>Chitinophagia</taxon>
        <taxon>Chitinophagales</taxon>
        <taxon>Chitinophagaceae</taxon>
        <taxon>Chitinophaga</taxon>
    </lineage>
</organism>
<reference evidence="4" key="1">
    <citation type="submission" date="2021-03" db="EMBL/GenBank/DDBJ databases">
        <title>Assistant Professor.</title>
        <authorList>
            <person name="Huq M.A."/>
        </authorList>
    </citation>
    <scope>NUCLEOTIDE SEQUENCE [LARGE SCALE GENOMIC DNA]</scope>
    <source>
        <strain evidence="4">MAH-28</strain>
    </source>
</reference>
<proteinExistence type="predicted"/>
<accession>A0ABS3Y9C2</accession>
<comment type="caution">
    <text evidence="3">The sequence shown here is derived from an EMBL/GenBank/DDBJ whole genome shotgun (WGS) entry which is preliminary data.</text>
</comment>
<evidence type="ECO:0000313" key="4">
    <source>
        <dbReference type="Proteomes" id="UP000679126"/>
    </source>
</evidence>
<keyword evidence="1" id="KW-0732">Signal</keyword>
<dbReference type="EMBL" id="JAGHKP010000001">
    <property type="protein sequence ID" value="MBO9151278.1"/>
    <property type="molecule type" value="Genomic_DNA"/>
</dbReference>
<evidence type="ECO:0000313" key="3">
    <source>
        <dbReference type="EMBL" id="MBO9151278.1"/>
    </source>
</evidence>
<sequence>MKKTLIYSFLLLSLAFLWGCADDNYPGAQVSPYFSMYDLRSLYKGEDVTLTKDKMFGSDKLTGVVVSDHSAGNLPAGLLCIQDARRIGLRGISIDLGAAAANYVPGDSVIVNVEGATLKRVNTVLQVTGVTADDITKVASGKPIAVNRVPVNKLLANPDNYESSLVVIVKGGFDPLPQPGDKLSGDKKLNDGFGYVNLHTEATSPIANVDAPVLANYYCIPFNKQVTEDSVAPQLHMRTPDDVVLLSSDITIAPVIITGMVTDVKGGDGNYEYFQLMATRDIDFSVTPFSLVTTNNANASTPTGPPIAGWATGSMRTFKFNLTTGHAAKGTFFYVGGSGRKINGSGSTDISSSNWIRYFNYTNTDGDGFGNKTGGLMANSGNACGVAVFEGTNITVDSRPVDVLFIHNGGSLWGAGPPERGYKITNTDYYDIKNPITLESQAYYTKGSNMLCLGYNTADVGFWYMLGGEYNVTLGRWMKARQHINFEMTKQTTIEELEGEGATKLLE</sequence>
<feature type="signal peptide" evidence="1">
    <location>
        <begin position="1"/>
        <end position="21"/>
    </location>
</feature>
<dbReference type="RefSeq" id="WP_209143328.1">
    <property type="nucleotide sequence ID" value="NZ_JAGHKP010000001.1"/>
</dbReference>
<name>A0ABS3Y9C2_9BACT</name>
<evidence type="ECO:0000259" key="2">
    <source>
        <dbReference type="Pfam" id="PF18942"/>
    </source>
</evidence>
<dbReference type="Pfam" id="PF18942">
    <property type="entry name" value="DUF5689"/>
    <property type="match status" value="1"/>
</dbReference>